<dbReference type="InterPro" id="IPR016039">
    <property type="entry name" value="Thiolase-like"/>
</dbReference>
<keyword evidence="4 7" id="KW-0012">Acyltransferase</keyword>
<dbReference type="GO" id="GO:0044281">
    <property type="term" value="P:small molecule metabolic process"/>
    <property type="evidence" value="ECO:0007669"/>
    <property type="project" value="UniProtKB-ARBA"/>
</dbReference>
<dbReference type="PANTHER" id="PTHR18919:SF138">
    <property type="entry name" value="ACETYL-COA C-ACETYLTRANSFERASE"/>
    <property type="match status" value="1"/>
</dbReference>
<protein>
    <submittedName>
        <fullName evidence="9">Acetyl-CoA C-acyltransferase</fullName>
        <ecNumber evidence="9">2.3.1.16</ecNumber>
    </submittedName>
</protein>
<dbReference type="FunFam" id="3.40.47.10:FF:000010">
    <property type="entry name" value="Acetyl-CoA acetyltransferase (Thiolase)"/>
    <property type="match status" value="1"/>
</dbReference>
<feature type="active site" description="Proton acceptor" evidence="6">
    <location>
        <position position="365"/>
    </location>
</feature>
<dbReference type="Proteomes" id="UP000551327">
    <property type="component" value="Unassembled WGS sequence"/>
</dbReference>
<comment type="caution">
    <text evidence="9">The sequence shown here is derived from an EMBL/GenBank/DDBJ whole genome shotgun (WGS) entry which is preliminary data.</text>
</comment>
<sequence>MWAANASRACSRSLPVSHDPVVIASYARTPMGGFQGAFAALKSTELGAVAVKAAVERAGVDPAAIERLYMGCVLPAGLGQAPARQAALGAGLPLSVQATTVSKVCGSGMQAAIMASEALAAGAVDVVVAGGMESMSNAPYLLAKHRSGARFGHDRVFDHMALDGLEDAYEPGKAMGVFAEDAVRAYQFTRAEQDDYAIRSLERANAAIASGAFAREIVPVSVPGRGGATVVDTDEQPGKANPAKIPTLKPAFVPDGTVTAANASSISDGAAALVLTRASVAERLGLPVLARVVACAAHAHEPARFTSAPVPAIQKLLAKAGWSVSDVDLFEVNEAFAVVAMIAAKELGIPAEALNVNGGATALGHPIGASGARILATLLGALEERGLRRGVASLCIGGGEATAMAVELV</sequence>
<evidence type="ECO:0000259" key="8">
    <source>
        <dbReference type="PROSITE" id="PS50206"/>
    </source>
</evidence>
<keyword evidence="10" id="KW-1185">Reference proteome</keyword>
<comment type="pathway">
    <text evidence="5">Metabolic intermediate biosynthesis; (R)-mevalonate biosynthesis; (R)-mevalonate from acetyl-CoA: step 1/3.</text>
</comment>
<keyword evidence="2 7" id="KW-0808">Transferase</keyword>
<comment type="similarity">
    <text evidence="1 7">Belongs to the thiolase-like superfamily. Thiolase family.</text>
</comment>
<dbReference type="CDD" id="cd00751">
    <property type="entry name" value="thiolase"/>
    <property type="match status" value="1"/>
</dbReference>
<dbReference type="PANTHER" id="PTHR18919">
    <property type="entry name" value="ACETYL-COA C-ACYLTRANSFERASE"/>
    <property type="match status" value="1"/>
</dbReference>
<keyword evidence="3" id="KW-0583">PHB biosynthesis</keyword>
<dbReference type="PIRSF" id="PIRSF000429">
    <property type="entry name" value="Ac-CoA_Ac_transf"/>
    <property type="match status" value="1"/>
</dbReference>
<evidence type="ECO:0000256" key="6">
    <source>
        <dbReference type="PIRSR" id="PIRSR000429-1"/>
    </source>
</evidence>
<feature type="active site" description="Proton acceptor" evidence="6">
    <location>
        <position position="395"/>
    </location>
</feature>
<feature type="domain" description="Rhodanese" evidence="8">
    <location>
        <begin position="104"/>
        <end position="144"/>
    </location>
</feature>
<dbReference type="InterPro" id="IPR001763">
    <property type="entry name" value="Rhodanese-like_dom"/>
</dbReference>
<evidence type="ECO:0000256" key="5">
    <source>
        <dbReference type="ARBA" id="ARBA00037924"/>
    </source>
</evidence>
<dbReference type="Gene3D" id="3.40.47.10">
    <property type="match status" value="2"/>
</dbReference>
<proteinExistence type="inferred from homology"/>
<dbReference type="PROSITE" id="PS00099">
    <property type="entry name" value="THIOLASE_3"/>
    <property type="match status" value="1"/>
</dbReference>
<accession>A0A7X1KQE3</accession>
<evidence type="ECO:0000256" key="7">
    <source>
        <dbReference type="RuleBase" id="RU003557"/>
    </source>
</evidence>
<dbReference type="AlphaFoldDB" id="A0A7X1KQE3"/>
<evidence type="ECO:0000256" key="2">
    <source>
        <dbReference type="ARBA" id="ARBA00022679"/>
    </source>
</evidence>
<dbReference type="EMBL" id="JACLAX010000010">
    <property type="protein sequence ID" value="MBC2669687.1"/>
    <property type="molecule type" value="Genomic_DNA"/>
</dbReference>
<dbReference type="NCBIfam" id="TIGR01930">
    <property type="entry name" value="AcCoA-C-Actrans"/>
    <property type="match status" value="1"/>
</dbReference>
<dbReference type="InterPro" id="IPR020617">
    <property type="entry name" value="Thiolase_C"/>
</dbReference>
<evidence type="ECO:0000313" key="9">
    <source>
        <dbReference type="EMBL" id="MBC2669687.1"/>
    </source>
</evidence>
<dbReference type="InterPro" id="IPR020610">
    <property type="entry name" value="Thiolase_AS"/>
</dbReference>
<dbReference type="SUPFAM" id="SSF53901">
    <property type="entry name" value="Thiolase-like"/>
    <property type="match status" value="2"/>
</dbReference>
<gene>
    <name evidence="9" type="ORF">H7F53_11080</name>
</gene>
<dbReference type="GO" id="GO:0042619">
    <property type="term" value="P:poly-hydroxybutyrate biosynthetic process"/>
    <property type="evidence" value="ECO:0007669"/>
    <property type="project" value="UniProtKB-KW"/>
</dbReference>
<name>A0A7X1KQE3_9SPHN</name>
<evidence type="ECO:0000313" key="10">
    <source>
        <dbReference type="Proteomes" id="UP000551327"/>
    </source>
</evidence>
<evidence type="ECO:0000256" key="4">
    <source>
        <dbReference type="ARBA" id="ARBA00023315"/>
    </source>
</evidence>
<dbReference type="PROSITE" id="PS50206">
    <property type="entry name" value="RHODANESE_3"/>
    <property type="match status" value="1"/>
</dbReference>
<feature type="active site" description="Acyl-thioester intermediate" evidence="6">
    <location>
        <position position="105"/>
    </location>
</feature>
<dbReference type="InterPro" id="IPR020616">
    <property type="entry name" value="Thiolase_N"/>
</dbReference>
<dbReference type="Pfam" id="PF00108">
    <property type="entry name" value="Thiolase_N"/>
    <property type="match status" value="1"/>
</dbReference>
<evidence type="ECO:0000256" key="3">
    <source>
        <dbReference type="ARBA" id="ARBA00022752"/>
    </source>
</evidence>
<evidence type="ECO:0000256" key="1">
    <source>
        <dbReference type="ARBA" id="ARBA00010982"/>
    </source>
</evidence>
<dbReference type="GO" id="GO:0003988">
    <property type="term" value="F:acetyl-CoA C-acyltransferase activity"/>
    <property type="evidence" value="ECO:0007669"/>
    <property type="project" value="UniProtKB-EC"/>
</dbReference>
<organism evidence="9 10">
    <name type="scientific">Novosphingobium piscinae</name>
    <dbReference type="NCBI Taxonomy" id="1507448"/>
    <lineage>
        <taxon>Bacteria</taxon>
        <taxon>Pseudomonadati</taxon>
        <taxon>Pseudomonadota</taxon>
        <taxon>Alphaproteobacteria</taxon>
        <taxon>Sphingomonadales</taxon>
        <taxon>Sphingomonadaceae</taxon>
        <taxon>Novosphingobium</taxon>
    </lineage>
</organism>
<dbReference type="EC" id="2.3.1.16" evidence="9"/>
<dbReference type="Pfam" id="PF02803">
    <property type="entry name" value="Thiolase_C"/>
    <property type="match status" value="1"/>
</dbReference>
<reference evidence="9 10" key="1">
    <citation type="submission" date="2020-08" db="EMBL/GenBank/DDBJ databases">
        <title>The genome sequence of type strain Novosphingobium piscinae KCTC 42194.</title>
        <authorList>
            <person name="Liu Y."/>
        </authorList>
    </citation>
    <scope>NUCLEOTIDE SEQUENCE [LARGE SCALE GENOMIC DNA]</scope>
    <source>
        <strain evidence="9 10">KCTC 42194</strain>
    </source>
</reference>
<dbReference type="InterPro" id="IPR002155">
    <property type="entry name" value="Thiolase"/>
</dbReference>